<organism evidence="1">
    <name type="scientific">hydrothermal vent metagenome</name>
    <dbReference type="NCBI Taxonomy" id="652676"/>
    <lineage>
        <taxon>unclassified sequences</taxon>
        <taxon>metagenomes</taxon>
        <taxon>ecological metagenomes</taxon>
    </lineage>
</organism>
<proteinExistence type="inferred from homology"/>
<dbReference type="PANTHER" id="PTHR30189:SF1">
    <property type="entry name" value="LPS-ASSEMBLY PROTEIN LPTD"/>
    <property type="match status" value="1"/>
</dbReference>
<dbReference type="EMBL" id="FPHE01000145">
    <property type="protein sequence ID" value="SFV65661.1"/>
    <property type="molecule type" value="Genomic_DNA"/>
</dbReference>
<sequence>MRSFTFFLILSSVVFAKETIEIFAKNVIAKDNSVSANNSVVILYEGSMIKADSAFYDRNSSLLTLRGKVEMIGFDDRVLASEKLIINTKDKSVNIAKVFLSGDEDLWIDASSANKKETHYKLFNSRISSCNKLNPDWTIEFDEADYYEDRNFVTMEGAKLRFYDTTVFYLPYLALPTLNERTTGLLFPNFKLSDREGFLYEQPIFYAPSNSWDMELNPQVRSKRGVGSYLTTRFVDSNHSEGFVRVGYFLNDKDYVRRNNTNKEHWGTELSYKSIDFLPMGGGGKDYNSAFYFNGTYLNDREYLNLQKDSVSALVTSNLIESRLNMFLYNEENYFGLYGRYNIDTSQENNYRTIQDIPSLHYHHYMKHIADSKFFYTIDARLHNYTRVEGSRASQLQMDVPLTYYDSFFDDFVDLSISENLYLSRVDFRNLSLDEDKGNYYYYRNYHKIKLSSDLVKRYGGSIHNLSPSLTYIQPSIERESHPYRELIDEKKELFATQTQEEQLSLALSQYYYSQKLDMSLFHRFGYTSYPQRVESRGDFNNEMGYNGEDIRLYSNLTYAWNEKQIRSLISSIGYNQNNYDIMLTHFYNNDFLYDNKKTSFLQSEFMHSYSDKNSWFVNFDYDLEQLYNHQWKLGWSHKQKCWSARVSVGQEVVPNVDNSFRNTALYLELNLNPIGGIEQNIEESFSSEGNK</sequence>
<dbReference type="InterPro" id="IPR020889">
    <property type="entry name" value="LipoPS_assembly_LptD"/>
</dbReference>
<evidence type="ECO:0000313" key="1">
    <source>
        <dbReference type="EMBL" id="SFV65661.1"/>
    </source>
</evidence>
<dbReference type="PANTHER" id="PTHR30189">
    <property type="entry name" value="LPS-ASSEMBLY PROTEIN"/>
    <property type="match status" value="1"/>
</dbReference>
<dbReference type="GO" id="GO:0009279">
    <property type="term" value="C:cell outer membrane"/>
    <property type="evidence" value="ECO:0007669"/>
    <property type="project" value="InterPro"/>
</dbReference>
<name>A0A1W1CJ06_9ZZZZ</name>
<dbReference type="AlphaFoldDB" id="A0A1W1CJ06"/>
<dbReference type="Gene3D" id="2.60.450.10">
    <property type="entry name" value="Lipopolysaccharide (LPS) transport protein A like domain"/>
    <property type="match status" value="1"/>
</dbReference>
<reference evidence="1" key="1">
    <citation type="submission" date="2016-10" db="EMBL/GenBank/DDBJ databases">
        <authorList>
            <person name="de Groot N.N."/>
        </authorList>
    </citation>
    <scope>NUCLEOTIDE SEQUENCE</scope>
</reference>
<dbReference type="GO" id="GO:1990351">
    <property type="term" value="C:transporter complex"/>
    <property type="evidence" value="ECO:0007669"/>
    <property type="project" value="TreeGrafter"/>
</dbReference>
<dbReference type="InterPro" id="IPR050218">
    <property type="entry name" value="LptD"/>
</dbReference>
<gene>
    <name evidence="1" type="ORF">MNB_SV-12-222</name>
</gene>
<dbReference type="HAMAP" id="MF_01411">
    <property type="entry name" value="LPS_assembly_LptD"/>
    <property type="match status" value="1"/>
</dbReference>
<dbReference type="GO" id="GO:0015920">
    <property type="term" value="P:lipopolysaccharide transport"/>
    <property type="evidence" value="ECO:0007669"/>
    <property type="project" value="InterPro"/>
</dbReference>
<dbReference type="GO" id="GO:0043165">
    <property type="term" value="P:Gram-negative-bacterium-type cell outer membrane assembly"/>
    <property type="evidence" value="ECO:0007669"/>
    <property type="project" value="InterPro"/>
</dbReference>
<accession>A0A1W1CJ06</accession>
<protein>
    <submittedName>
        <fullName evidence="1">Outer membrane protein Imp, required for envelope biogenesis / Organic solvent tolerance protein</fullName>
    </submittedName>
</protein>